<accession>A0A0E9PDT9</accession>
<reference evidence="1" key="2">
    <citation type="journal article" date="2015" name="Fish Shellfish Immunol.">
        <title>Early steps in the European eel (Anguilla anguilla)-Vibrio vulnificus interaction in the gills: Role of the RtxA13 toxin.</title>
        <authorList>
            <person name="Callol A."/>
            <person name="Pajuelo D."/>
            <person name="Ebbesson L."/>
            <person name="Teles M."/>
            <person name="MacKenzie S."/>
            <person name="Amaro C."/>
        </authorList>
    </citation>
    <scope>NUCLEOTIDE SEQUENCE</scope>
</reference>
<protein>
    <submittedName>
        <fullName evidence="1">Uncharacterized protein</fullName>
    </submittedName>
</protein>
<organism evidence="1">
    <name type="scientific">Anguilla anguilla</name>
    <name type="common">European freshwater eel</name>
    <name type="synonym">Muraena anguilla</name>
    <dbReference type="NCBI Taxonomy" id="7936"/>
    <lineage>
        <taxon>Eukaryota</taxon>
        <taxon>Metazoa</taxon>
        <taxon>Chordata</taxon>
        <taxon>Craniata</taxon>
        <taxon>Vertebrata</taxon>
        <taxon>Euteleostomi</taxon>
        <taxon>Actinopterygii</taxon>
        <taxon>Neopterygii</taxon>
        <taxon>Teleostei</taxon>
        <taxon>Anguilliformes</taxon>
        <taxon>Anguillidae</taxon>
        <taxon>Anguilla</taxon>
    </lineage>
</organism>
<evidence type="ECO:0000313" key="1">
    <source>
        <dbReference type="EMBL" id="JAH02447.1"/>
    </source>
</evidence>
<dbReference type="EMBL" id="GBXM01106130">
    <property type="protein sequence ID" value="JAH02447.1"/>
    <property type="molecule type" value="Transcribed_RNA"/>
</dbReference>
<sequence>MVSGEMAGRKKPFQYLKSDYQAHSVKPEKSRKCII</sequence>
<reference evidence="1" key="1">
    <citation type="submission" date="2014-11" db="EMBL/GenBank/DDBJ databases">
        <authorList>
            <person name="Amaro Gonzalez C."/>
        </authorList>
    </citation>
    <scope>NUCLEOTIDE SEQUENCE</scope>
</reference>
<name>A0A0E9PDT9_ANGAN</name>
<proteinExistence type="predicted"/>
<dbReference type="AlphaFoldDB" id="A0A0E9PDT9"/>